<dbReference type="Proteomes" id="UP001152321">
    <property type="component" value="Unassembled WGS sequence"/>
</dbReference>
<dbReference type="CDD" id="cd04607">
    <property type="entry name" value="CBS_pair_NTP_transferase_assoc"/>
    <property type="match status" value="1"/>
</dbReference>
<dbReference type="Gene3D" id="3.10.580.10">
    <property type="entry name" value="CBS-domain"/>
    <property type="match status" value="1"/>
</dbReference>
<sequence>MIKFEKLFLKMTSTIREALQVIDEGGQKIALVVDDQRVLLGVVSDGDIRRGLLAGLQIDSPVWVVVNKSPISCLWSDSKDKIIDIGMKKRVQQIPILDEGGRIVRLDVIEDLLKPKLKPNKVVLMAGGLGTRLRPLTETVPKPMLKVGNKPILETIVEGFQRYGFNDFIFCVSYKSHIIEEHFGDGSRFGAHIEYLHEKKKMGTAGPLSLLTEKLTEPFIVMNGDLLTNVDFDAFFQTHLSSNVVGTMGVREYDFQVPYGVVNLRDGQITSIEEKPVHRFFVSAGMYVLSPKVLQHIPKDEYYDMPSLFNALSNSNAKTGSYIIKEYWLDIGRMSDYERAQAEYVDDVTSRNSNKGK</sequence>
<evidence type="ECO:0000259" key="2">
    <source>
        <dbReference type="PROSITE" id="PS51371"/>
    </source>
</evidence>
<dbReference type="RefSeq" id="WP_277578828.1">
    <property type="nucleotide sequence ID" value="NZ_JANRMI010000004.1"/>
</dbReference>
<dbReference type="InterPro" id="IPR000644">
    <property type="entry name" value="CBS_dom"/>
</dbReference>
<dbReference type="InterPro" id="IPR029044">
    <property type="entry name" value="Nucleotide-diphossugar_trans"/>
</dbReference>
<reference evidence="3" key="1">
    <citation type="submission" date="2022-08" db="EMBL/GenBank/DDBJ databases">
        <title>Novel Bdellovibrio Species Isolated from Svalbard: Designation Bdellovibrio svalbardensis.</title>
        <authorList>
            <person name="Mitchell R.J."/>
            <person name="Choi S.Y."/>
        </authorList>
    </citation>
    <scope>NUCLEOTIDE SEQUENCE</scope>
    <source>
        <strain evidence="3">PAP01</strain>
    </source>
</reference>
<keyword evidence="1" id="KW-0129">CBS domain</keyword>
<dbReference type="CDD" id="cd06426">
    <property type="entry name" value="NTP_transferase_like_2"/>
    <property type="match status" value="1"/>
</dbReference>
<organism evidence="3 4">
    <name type="scientific">Bdellovibrio svalbardensis</name>
    <dbReference type="NCBI Taxonomy" id="2972972"/>
    <lineage>
        <taxon>Bacteria</taxon>
        <taxon>Pseudomonadati</taxon>
        <taxon>Bdellovibrionota</taxon>
        <taxon>Bdellovibrionia</taxon>
        <taxon>Bdellovibrionales</taxon>
        <taxon>Pseudobdellovibrionaceae</taxon>
        <taxon>Bdellovibrio</taxon>
    </lineage>
</organism>
<keyword evidence="4" id="KW-1185">Reference proteome</keyword>
<dbReference type="InterPro" id="IPR050486">
    <property type="entry name" value="Mannose-1P_guanyltransferase"/>
</dbReference>
<proteinExistence type="predicted"/>
<dbReference type="InterPro" id="IPR005835">
    <property type="entry name" value="NTP_transferase_dom"/>
</dbReference>
<accession>A0ABT6DKG3</accession>
<protein>
    <submittedName>
        <fullName evidence="3">Nucleotidyltransferase family protein</fullName>
    </submittedName>
</protein>
<dbReference type="InterPro" id="IPR046342">
    <property type="entry name" value="CBS_dom_sf"/>
</dbReference>
<dbReference type="SUPFAM" id="SSF54631">
    <property type="entry name" value="CBS-domain pair"/>
    <property type="match status" value="1"/>
</dbReference>
<dbReference type="Gene3D" id="3.90.550.10">
    <property type="entry name" value="Spore Coat Polysaccharide Biosynthesis Protein SpsA, Chain A"/>
    <property type="match status" value="1"/>
</dbReference>
<dbReference type="Pfam" id="PF00483">
    <property type="entry name" value="NTP_transferase"/>
    <property type="match status" value="1"/>
</dbReference>
<dbReference type="EMBL" id="JANRMI010000004">
    <property type="protein sequence ID" value="MDG0817350.1"/>
    <property type="molecule type" value="Genomic_DNA"/>
</dbReference>
<evidence type="ECO:0000313" key="4">
    <source>
        <dbReference type="Proteomes" id="UP001152321"/>
    </source>
</evidence>
<dbReference type="Pfam" id="PF00571">
    <property type="entry name" value="CBS"/>
    <property type="match status" value="1"/>
</dbReference>
<dbReference type="SUPFAM" id="SSF53448">
    <property type="entry name" value="Nucleotide-diphospho-sugar transferases"/>
    <property type="match status" value="1"/>
</dbReference>
<gene>
    <name evidence="3" type="ORF">NWE73_13295</name>
</gene>
<evidence type="ECO:0000256" key="1">
    <source>
        <dbReference type="PROSITE-ProRule" id="PRU00703"/>
    </source>
</evidence>
<name>A0ABT6DKG3_9BACT</name>
<dbReference type="PROSITE" id="PS51371">
    <property type="entry name" value="CBS"/>
    <property type="match status" value="1"/>
</dbReference>
<evidence type="ECO:0000313" key="3">
    <source>
        <dbReference type="EMBL" id="MDG0817350.1"/>
    </source>
</evidence>
<dbReference type="PANTHER" id="PTHR22572">
    <property type="entry name" value="SUGAR-1-PHOSPHATE GUANYL TRANSFERASE"/>
    <property type="match status" value="1"/>
</dbReference>
<comment type="caution">
    <text evidence="3">The sequence shown here is derived from an EMBL/GenBank/DDBJ whole genome shotgun (WGS) entry which is preliminary data.</text>
</comment>
<feature type="domain" description="CBS" evidence="2">
    <location>
        <begin position="1"/>
        <end position="60"/>
    </location>
</feature>